<dbReference type="GO" id="GO:0009742">
    <property type="term" value="P:brassinosteroid mediated signaling pathway"/>
    <property type="evidence" value="ECO:0007669"/>
    <property type="project" value="InterPro"/>
</dbReference>
<dbReference type="GO" id="GO:0005524">
    <property type="term" value="F:ATP binding"/>
    <property type="evidence" value="ECO:0007669"/>
    <property type="project" value="UniProtKB-KW"/>
</dbReference>
<feature type="domain" description="Serine/threonine-protein kinase BSK1-like TPR repeats" evidence="9">
    <location>
        <begin position="238"/>
        <end position="323"/>
    </location>
</feature>
<comment type="subcellular location">
    <subcellularLocation>
        <location evidence="1">Endomembrane system</location>
    </subcellularLocation>
</comment>
<dbReference type="PANTHER" id="PTHR45863">
    <property type="entry name" value="SERINE/THREONINE-PROTEIN KINASE BSK5"/>
    <property type="match status" value="1"/>
</dbReference>
<evidence type="ECO:0000256" key="6">
    <source>
        <dbReference type="ARBA" id="ARBA00022840"/>
    </source>
</evidence>
<evidence type="ECO:0000313" key="11">
    <source>
        <dbReference type="Proteomes" id="UP001058974"/>
    </source>
</evidence>
<keyword evidence="7" id="KW-0472">Membrane</keyword>
<dbReference type="PANTHER" id="PTHR45863:SF15">
    <property type="entry name" value="SERINE_THREONINE-PROTEIN KINASE BSK2"/>
    <property type="match status" value="1"/>
</dbReference>
<keyword evidence="11" id="KW-1185">Reference proteome</keyword>
<accession>A0A9D4Y5J0</accession>
<evidence type="ECO:0000256" key="2">
    <source>
        <dbReference type="ARBA" id="ARBA00022475"/>
    </source>
</evidence>
<name>A0A9D4Y5J0_PEA</name>
<gene>
    <name evidence="10" type="ORF">KIW84_020378</name>
</gene>
<keyword evidence="3" id="KW-0808">Transferase</keyword>
<keyword evidence="6" id="KW-0067">ATP-binding</keyword>
<evidence type="ECO:0000256" key="7">
    <source>
        <dbReference type="ARBA" id="ARBA00023136"/>
    </source>
</evidence>
<evidence type="ECO:0000256" key="8">
    <source>
        <dbReference type="SAM" id="MobiDB-lite"/>
    </source>
</evidence>
<feature type="region of interest" description="Disordered" evidence="8">
    <location>
        <begin position="133"/>
        <end position="166"/>
    </location>
</feature>
<proteinExistence type="predicted"/>
<dbReference type="Gramene" id="Psat02G0037800-T1">
    <property type="protein sequence ID" value="KAI5433064.1"/>
    <property type="gene ID" value="KIW84_020378"/>
</dbReference>
<organism evidence="10 11">
    <name type="scientific">Pisum sativum</name>
    <name type="common">Garden pea</name>
    <name type="synonym">Lathyrus oleraceus</name>
    <dbReference type="NCBI Taxonomy" id="3888"/>
    <lineage>
        <taxon>Eukaryota</taxon>
        <taxon>Viridiplantae</taxon>
        <taxon>Streptophyta</taxon>
        <taxon>Embryophyta</taxon>
        <taxon>Tracheophyta</taxon>
        <taxon>Spermatophyta</taxon>
        <taxon>Magnoliopsida</taxon>
        <taxon>eudicotyledons</taxon>
        <taxon>Gunneridae</taxon>
        <taxon>Pentapetalae</taxon>
        <taxon>rosids</taxon>
        <taxon>fabids</taxon>
        <taxon>Fabales</taxon>
        <taxon>Fabaceae</taxon>
        <taxon>Papilionoideae</taxon>
        <taxon>50 kb inversion clade</taxon>
        <taxon>NPAAA clade</taxon>
        <taxon>Hologalegina</taxon>
        <taxon>IRL clade</taxon>
        <taxon>Fabeae</taxon>
        <taxon>Lathyrus</taxon>
    </lineage>
</organism>
<dbReference type="Proteomes" id="UP001058974">
    <property type="component" value="Chromosome 2"/>
</dbReference>
<feature type="compositionally biased region" description="Polar residues" evidence="8">
    <location>
        <begin position="468"/>
        <end position="493"/>
    </location>
</feature>
<keyword evidence="2" id="KW-1003">Cell membrane</keyword>
<dbReference type="GO" id="GO:0012505">
    <property type="term" value="C:endomembrane system"/>
    <property type="evidence" value="ECO:0007669"/>
    <property type="project" value="UniProtKB-SubCell"/>
</dbReference>
<protein>
    <recommendedName>
        <fullName evidence="9">Serine/threonine-protein kinase BSK1-like TPR repeats domain-containing protein</fullName>
    </recommendedName>
</protein>
<evidence type="ECO:0000256" key="5">
    <source>
        <dbReference type="ARBA" id="ARBA00022777"/>
    </source>
</evidence>
<sequence>MTPSSASLSRTRGSPAAFTTSENFWMVAFSSPSKAVGCLHKDVLENIGHVYREILWQISLLENTKREIEDDVASSLTDSQPAEADANETEDQRFNYFRQILDPLFRRRTSGWGIESQFFDLINLYRDLGRATGSSHQTNSIGSSNRRLGSSNQLNQSGSVDVSEANNKECDKQRMPYASYCDMVRSLSFHITRLSQELEKIMLQPSRRRDDIVSVSPASKPVASTFACIILDHRNFGGYNNEEGAENEFSFQEWTQQVQNILNTKKFGDIAFRDKDFKNTIEYYSKSVVMMSVPSATVFARRAFSYLMSEQAKLALRDAMQVQGEDDISTCAVMTPSSASLSRTRGSPAAFTTSENFWMVAFSSPSKAVGCLHKDVLENIGHVYREILWQISLLENTKREIEDDVASSLTDSQPAEADANETEDQRFNYFRQILDPLFRRRTSGWGIESQFFDLINLYRDLGRATGSSHQTNSIGSSNRRLGSSNQLNQSGSVDVSEANNKECDKQRMPYASYCDMVRSLSFHITRLSQELEKIMLQPSRRRDDIVSVINKTEVIF</sequence>
<evidence type="ECO:0000256" key="3">
    <source>
        <dbReference type="ARBA" id="ARBA00022679"/>
    </source>
</evidence>
<dbReference type="AlphaFoldDB" id="A0A9D4Y5J0"/>
<dbReference type="InterPro" id="IPR058209">
    <property type="entry name" value="TPR_BSK1_C"/>
</dbReference>
<dbReference type="GO" id="GO:0004672">
    <property type="term" value="F:protein kinase activity"/>
    <property type="evidence" value="ECO:0007669"/>
    <property type="project" value="InterPro"/>
</dbReference>
<comment type="caution">
    <text evidence="10">The sequence shown here is derived from an EMBL/GenBank/DDBJ whole genome shotgun (WGS) entry which is preliminary data.</text>
</comment>
<feature type="region of interest" description="Disordered" evidence="8">
    <location>
        <begin position="468"/>
        <end position="498"/>
    </location>
</feature>
<evidence type="ECO:0000313" key="10">
    <source>
        <dbReference type="EMBL" id="KAI5433064.1"/>
    </source>
</evidence>
<dbReference type="Pfam" id="PF25575">
    <property type="entry name" value="TPR_BSK1_C"/>
    <property type="match status" value="1"/>
</dbReference>
<evidence type="ECO:0000259" key="9">
    <source>
        <dbReference type="Pfam" id="PF25575"/>
    </source>
</evidence>
<evidence type="ECO:0000256" key="1">
    <source>
        <dbReference type="ARBA" id="ARBA00004308"/>
    </source>
</evidence>
<reference evidence="10 11" key="1">
    <citation type="journal article" date="2022" name="Nat. Genet.">
        <title>Improved pea reference genome and pan-genome highlight genomic features and evolutionary characteristics.</title>
        <authorList>
            <person name="Yang T."/>
            <person name="Liu R."/>
            <person name="Luo Y."/>
            <person name="Hu S."/>
            <person name="Wang D."/>
            <person name="Wang C."/>
            <person name="Pandey M.K."/>
            <person name="Ge S."/>
            <person name="Xu Q."/>
            <person name="Li N."/>
            <person name="Li G."/>
            <person name="Huang Y."/>
            <person name="Saxena R.K."/>
            <person name="Ji Y."/>
            <person name="Li M."/>
            <person name="Yan X."/>
            <person name="He Y."/>
            <person name="Liu Y."/>
            <person name="Wang X."/>
            <person name="Xiang C."/>
            <person name="Varshney R.K."/>
            <person name="Ding H."/>
            <person name="Gao S."/>
            <person name="Zong X."/>
        </authorList>
    </citation>
    <scope>NUCLEOTIDE SEQUENCE [LARGE SCALE GENOMIC DNA]</scope>
    <source>
        <strain evidence="10 11">cv. Zhongwan 6</strain>
    </source>
</reference>
<keyword evidence="5" id="KW-0418">Kinase</keyword>
<evidence type="ECO:0000256" key="4">
    <source>
        <dbReference type="ARBA" id="ARBA00022741"/>
    </source>
</evidence>
<dbReference type="EMBL" id="JAMSHJ010000002">
    <property type="protein sequence ID" value="KAI5433064.1"/>
    <property type="molecule type" value="Genomic_DNA"/>
</dbReference>
<keyword evidence="4" id="KW-0547">Nucleotide-binding</keyword>
<dbReference type="InterPro" id="IPR045845">
    <property type="entry name" value="BSK"/>
</dbReference>
<feature type="compositionally biased region" description="Polar residues" evidence="8">
    <location>
        <begin position="133"/>
        <end position="160"/>
    </location>
</feature>